<dbReference type="NCBIfam" id="NF001273">
    <property type="entry name" value="PRK00230.1"/>
    <property type="match status" value="1"/>
</dbReference>
<dbReference type="PANTHER" id="PTHR32119:SF2">
    <property type="entry name" value="OROTIDINE 5'-PHOSPHATE DECARBOXYLASE"/>
    <property type="match status" value="1"/>
</dbReference>
<dbReference type="PATRIC" id="fig|1156395.6.peg.1801"/>
<comment type="similarity">
    <text evidence="7">Belongs to the OMP decarboxylase family. Type 1 subfamily.</text>
</comment>
<protein>
    <recommendedName>
        <fullName evidence="7">Orotidine 5'-phosphate decarboxylase</fullName>
        <ecNumber evidence="7">4.1.1.23</ecNumber>
    </recommendedName>
    <alternativeName>
        <fullName evidence="7">OMP decarboxylase</fullName>
        <shortName evidence="7">OMPDCase</shortName>
        <shortName evidence="7">OMPdecase</shortName>
    </alternativeName>
</protein>
<feature type="active site" description="For OMPdecase activity" evidence="8">
    <location>
        <position position="66"/>
    </location>
</feature>
<evidence type="ECO:0000256" key="8">
    <source>
        <dbReference type="PIRSR" id="PIRSR614732-1"/>
    </source>
</evidence>
<dbReference type="UniPathway" id="UPA00070">
    <property type="reaction ID" value="UER00120"/>
</dbReference>
<comment type="function">
    <text evidence="1 7">Catalyzes the decarboxylation of orotidine 5'-monophosphate (OMP) to uridine 5'-monophosphate (UMP).</text>
</comment>
<dbReference type="Pfam" id="PF00215">
    <property type="entry name" value="OMPdecase"/>
    <property type="match status" value="1"/>
</dbReference>
<dbReference type="InterPro" id="IPR011060">
    <property type="entry name" value="RibuloseP-bd_barrel"/>
</dbReference>
<evidence type="ECO:0000256" key="6">
    <source>
        <dbReference type="ARBA" id="ARBA00049157"/>
    </source>
</evidence>
<evidence type="ECO:0000256" key="9">
    <source>
        <dbReference type="PIRSR" id="PIRSR614732-2"/>
    </source>
</evidence>
<feature type="binding site" evidence="7 9">
    <location>
        <position position="182"/>
    </location>
    <ligand>
        <name>substrate</name>
    </ligand>
</feature>
<feature type="active site" description="For OMPdecase activity" evidence="8">
    <location>
        <position position="71"/>
    </location>
</feature>
<feature type="binding site" evidence="7 9">
    <location>
        <position position="119"/>
    </location>
    <ligand>
        <name>substrate</name>
    </ligand>
</feature>
<comment type="catalytic activity">
    <reaction evidence="6 7 10">
        <text>orotidine 5'-phosphate + H(+) = UMP + CO2</text>
        <dbReference type="Rhea" id="RHEA:11596"/>
        <dbReference type="ChEBI" id="CHEBI:15378"/>
        <dbReference type="ChEBI" id="CHEBI:16526"/>
        <dbReference type="ChEBI" id="CHEBI:57538"/>
        <dbReference type="ChEBI" id="CHEBI:57865"/>
        <dbReference type="EC" id="4.1.1.23"/>
    </reaction>
</comment>
<dbReference type="GO" id="GO:0004590">
    <property type="term" value="F:orotidine-5'-phosphate decarboxylase activity"/>
    <property type="evidence" value="ECO:0007669"/>
    <property type="project" value="UniProtKB-UniRule"/>
</dbReference>
<reference evidence="12 13" key="1">
    <citation type="submission" date="2016-06" db="EMBL/GenBank/DDBJ databases">
        <title>Respiratory ammonification of nitrate coupled to the oxidation of elemental sulfur in deep-sea autotrophic thermophilic bacteria.</title>
        <authorList>
            <person name="Slobodkina G.B."/>
            <person name="Mardanov A.V."/>
            <person name="Ravin N.V."/>
            <person name="Frolova A.A."/>
            <person name="Viryasiv M.B."/>
            <person name="Chernyh N.A."/>
            <person name="Bonch-Osmolovskaya E.A."/>
            <person name="Slobodkin A.I."/>
        </authorList>
    </citation>
    <scope>NUCLEOTIDE SEQUENCE [LARGE SCALE GENOMIC DNA]</scope>
    <source>
        <strain evidence="12 13">S69</strain>
    </source>
</reference>
<dbReference type="Gene3D" id="3.20.20.70">
    <property type="entry name" value="Aldolase class I"/>
    <property type="match status" value="1"/>
</dbReference>
<evidence type="ECO:0000256" key="2">
    <source>
        <dbReference type="ARBA" id="ARBA00004861"/>
    </source>
</evidence>
<dbReference type="InterPro" id="IPR001754">
    <property type="entry name" value="OMPdeCOase_dom"/>
</dbReference>
<dbReference type="InterPro" id="IPR014732">
    <property type="entry name" value="OMPdecase"/>
</dbReference>
<feature type="binding site" evidence="7 9">
    <location>
        <position position="39"/>
    </location>
    <ligand>
        <name>substrate</name>
    </ligand>
</feature>
<name>A0A1B9F467_9BACT</name>
<evidence type="ECO:0000256" key="7">
    <source>
        <dbReference type="HAMAP-Rule" id="MF_01200"/>
    </source>
</evidence>
<proteinExistence type="inferred from homology"/>
<comment type="caution">
    <text evidence="12">The sequence shown here is derived from an EMBL/GenBank/DDBJ whole genome shotgun (WGS) entry which is preliminary data.</text>
</comment>
<comment type="subunit">
    <text evidence="7">Homodimer.</text>
</comment>
<evidence type="ECO:0000256" key="3">
    <source>
        <dbReference type="ARBA" id="ARBA00022793"/>
    </source>
</evidence>
<sequence>MNQREIPLDERIIFALDVPSKKLAQEWVRRLEGEVRFFKVGLELFSSAGPDIVEWLIGQNFKVMLDLKFFDVPETVKRAVANLKGTGISFLTVHGFKSVVQAALEADPDFELLAVTVLTSFSEEDKKDLGIGEARTIQDVVLERAKGAVALGCHGIVCSPRELVLLRKELGFDFKCVTPGIRPSFSSKVIQRDDQARTETPGVAISSGADHIVIGRPIRNAEDPVGAARLIKQEILNYLKSPS</sequence>
<feature type="binding site" evidence="7">
    <location>
        <begin position="66"/>
        <end position="75"/>
    </location>
    <ligand>
        <name>substrate</name>
    </ligand>
</feature>
<feature type="binding site" evidence="7 9">
    <location>
        <position position="216"/>
    </location>
    <ligand>
        <name>substrate</name>
    </ligand>
</feature>
<evidence type="ECO:0000256" key="5">
    <source>
        <dbReference type="ARBA" id="ARBA00023239"/>
    </source>
</evidence>
<keyword evidence="4 7" id="KW-0665">Pyrimidine biosynthesis</keyword>
<dbReference type="NCBIfam" id="TIGR01740">
    <property type="entry name" value="pyrF"/>
    <property type="match status" value="1"/>
</dbReference>
<dbReference type="GO" id="GO:0044205">
    <property type="term" value="P:'de novo' UMP biosynthetic process"/>
    <property type="evidence" value="ECO:0007669"/>
    <property type="project" value="UniProtKB-UniRule"/>
</dbReference>
<keyword evidence="3 7" id="KW-0210">Decarboxylase</keyword>
<dbReference type="PROSITE" id="PS00156">
    <property type="entry name" value="OMPDECASE"/>
    <property type="match status" value="1"/>
</dbReference>
<evidence type="ECO:0000256" key="1">
    <source>
        <dbReference type="ARBA" id="ARBA00002356"/>
    </source>
</evidence>
<keyword evidence="5 7" id="KW-0456">Lyase</keyword>
<keyword evidence="13" id="KW-1185">Reference proteome</keyword>
<dbReference type="InterPro" id="IPR018089">
    <property type="entry name" value="OMPdecase_AS"/>
</dbReference>
<dbReference type="STRING" id="1156395.DBT_1786"/>
<feature type="active site" description="Proton donor" evidence="7">
    <location>
        <position position="68"/>
    </location>
</feature>
<dbReference type="SUPFAM" id="SSF51366">
    <property type="entry name" value="Ribulose-phoshate binding barrel"/>
    <property type="match status" value="1"/>
</dbReference>
<dbReference type="InterPro" id="IPR013785">
    <property type="entry name" value="Aldolase_TIM"/>
</dbReference>
<accession>A0A1B9F467</accession>
<feature type="active site" description="For OMPdecase activity" evidence="8">
    <location>
        <position position="68"/>
    </location>
</feature>
<dbReference type="GO" id="GO:0005829">
    <property type="term" value="C:cytosol"/>
    <property type="evidence" value="ECO:0007669"/>
    <property type="project" value="TreeGrafter"/>
</dbReference>
<dbReference type="EC" id="4.1.1.23" evidence="7"/>
<dbReference type="PANTHER" id="PTHR32119">
    <property type="entry name" value="OROTIDINE 5'-PHOSPHATE DECARBOXYLASE"/>
    <property type="match status" value="1"/>
</dbReference>
<evidence type="ECO:0000313" key="13">
    <source>
        <dbReference type="Proteomes" id="UP000093080"/>
    </source>
</evidence>
<comment type="pathway">
    <text evidence="2 7 10">Pyrimidine metabolism; UMP biosynthesis via de novo pathway; UMP from orotate: step 2/2.</text>
</comment>
<dbReference type="AlphaFoldDB" id="A0A1B9F467"/>
<feature type="binding site" evidence="7 9">
    <location>
        <position position="215"/>
    </location>
    <ligand>
        <name>substrate</name>
    </ligand>
</feature>
<dbReference type="HAMAP" id="MF_01200_B">
    <property type="entry name" value="OMPdecase_type1_B"/>
    <property type="match status" value="1"/>
</dbReference>
<evidence type="ECO:0000259" key="11">
    <source>
        <dbReference type="SMART" id="SM00934"/>
    </source>
</evidence>
<dbReference type="InterPro" id="IPR047596">
    <property type="entry name" value="OMPdecase_bac"/>
</dbReference>
<evidence type="ECO:0000313" key="12">
    <source>
        <dbReference type="EMBL" id="OCC14726.1"/>
    </source>
</evidence>
<dbReference type="OrthoDB" id="9806203at2"/>
<dbReference type="RefSeq" id="WP_067619174.1">
    <property type="nucleotide sequence ID" value="NZ_MAGO01000009.1"/>
</dbReference>
<dbReference type="EMBL" id="MAGO01000009">
    <property type="protein sequence ID" value="OCC14726.1"/>
    <property type="molecule type" value="Genomic_DNA"/>
</dbReference>
<dbReference type="SMART" id="SM00934">
    <property type="entry name" value="OMPdecase"/>
    <property type="match status" value="1"/>
</dbReference>
<evidence type="ECO:0000256" key="4">
    <source>
        <dbReference type="ARBA" id="ARBA00022975"/>
    </source>
</evidence>
<feature type="binding site" evidence="7 9">
    <location>
        <position position="195"/>
    </location>
    <ligand>
        <name>substrate</name>
    </ligand>
</feature>
<dbReference type="CDD" id="cd04725">
    <property type="entry name" value="OMP_decarboxylase_like"/>
    <property type="match status" value="1"/>
</dbReference>
<feature type="domain" description="Orotidine 5'-phosphate decarboxylase" evidence="11">
    <location>
        <begin position="11"/>
        <end position="231"/>
    </location>
</feature>
<evidence type="ECO:0000256" key="10">
    <source>
        <dbReference type="RuleBase" id="RU000512"/>
    </source>
</evidence>
<dbReference type="GO" id="GO:0006207">
    <property type="term" value="P:'de novo' pyrimidine nucleobase biosynthetic process"/>
    <property type="evidence" value="ECO:0007669"/>
    <property type="project" value="InterPro"/>
</dbReference>
<organism evidence="12 13">
    <name type="scientific">Dissulfuribacter thermophilus</name>
    <dbReference type="NCBI Taxonomy" id="1156395"/>
    <lineage>
        <taxon>Bacteria</taxon>
        <taxon>Pseudomonadati</taxon>
        <taxon>Thermodesulfobacteriota</taxon>
        <taxon>Dissulfuribacteria</taxon>
        <taxon>Dissulfuribacterales</taxon>
        <taxon>Dissulfuribacteraceae</taxon>
        <taxon>Dissulfuribacter</taxon>
    </lineage>
</organism>
<feature type="binding site" evidence="7 9">
    <location>
        <position position="17"/>
    </location>
    <ligand>
        <name>substrate</name>
    </ligand>
</feature>
<gene>
    <name evidence="7" type="primary">pyrF</name>
    <name evidence="12" type="ORF">DBT_1786</name>
</gene>
<dbReference type="Proteomes" id="UP000093080">
    <property type="component" value="Unassembled WGS sequence"/>
</dbReference>